<feature type="domain" description="CUB" evidence="7">
    <location>
        <begin position="30"/>
        <end position="155"/>
    </location>
</feature>
<feature type="signal peptide" evidence="6">
    <location>
        <begin position="1"/>
        <end position="26"/>
    </location>
</feature>
<dbReference type="FunFam" id="2.60.120.290:FF:000005">
    <property type="entry name" value="Procollagen C-endopeptidase enhancer 1"/>
    <property type="match status" value="2"/>
</dbReference>
<feature type="transmembrane region" description="Helical" evidence="5">
    <location>
        <begin position="163"/>
        <end position="187"/>
    </location>
</feature>
<comment type="caution">
    <text evidence="8">The sequence shown here is derived from an EMBL/GenBank/DDBJ whole genome shotgun (WGS) entry which is preliminary data.</text>
</comment>
<dbReference type="STRING" id="46731.A0A3M6TFZ9"/>
<dbReference type="OrthoDB" id="5987115at2759"/>
<sequence>MATWLERSFLLRLVHFFNLLRIFVLSETRCSRNKTSNLNNNIFLTKSSDTFCSPDYDTSEAYPGNLTCTWVISLQEKRIKLSFLTFDLQNASPACQDCDFVSVRDGKYSNSPVIGTFCGSRIPNDVLSTGNHMWIHFRSDGSVEKRGFKMSYTTYDTSNGLSAVSFLVALAVVVFILIIVGVVASAIKRRNSLSSTRVKVYKTRPGITIKVSPATPIENRSKASLHNDTVTDSNLVLPKETRKFPSWMKRGWDTGDKRIRRENVSACEEQTCRMQENMKKSTEGCSPNRTTDENDRTEISEQRGELSSPGYPESFMDDIQCTWYISVKKRHSINLEFEFFDLGDSPPCLSNQEVPYLEVRDGVHRDSKRLGLFCGHATPEKISTTSNEMWVRFKANPYRSVRFKAKYIAVKDSPPLILVITGVSTMLGLMMILLILTLYLKRKQRNSDEENTLTPGCENQENEQNCTGGTASSSGEHIDLQFSPVMENSDTRKESLSEQELLTSQWTSCDRNERKQSQSHGTFSRENLTPVAE</sequence>
<feature type="compositionally biased region" description="Polar residues" evidence="4">
    <location>
        <begin position="452"/>
        <end position="475"/>
    </location>
</feature>
<keyword evidence="6" id="KW-0732">Signal</keyword>
<keyword evidence="2" id="KW-1015">Disulfide bond</keyword>
<dbReference type="InterPro" id="IPR035914">
    <property type="entry name" value="Sperma_CUB_dom_sf"/>
</dbReference>
<feature type="domain" description="CUB" evidence="7">
    <location>
        <begin position="285"/>
        <end position="410"/>
    </location>
</feature>
<evidence type="ECO:0000256" key="1">
    <source>
        <dbReference type="ARBA" id="ARBA00022737"/>
    </source>
</evidence>
<keyword evidence="5" id="KW-0812">Transmembrane</keyword>
<dbReference type="PANTHER" id="PTHR24251">
    <property type="entry name" value="OVOCHYMASE-RELATED"/>
    <property type="match status" value="1"/>
</dbReference>
<feature type="compositionally biased region" description="Basic and acidic residues" evidence="4">
    <location>
        <begin position="290"/>
        <end position="304"/>
    </location>
</feature>
<reference evidence="8 9" key="1">
    <citation type="journal article" date="2018" name="Sci. Rep.">
        <title>Comparative analysis of the Pocillopora damicornis genome highlights role of immune system in coral evolution.</title>
        <authorList>
            <person name="Cunning R."/>
            <person name="Bay R.A."/>
            <person name="Gillette P."/>
            <person name="Baker A.C."/>
            <person name="Traylor-Knowles N."/>
        </authorList>
    </citation>
    <scope>NUCLEOTIDE SEQUENCE [LARGE SCALE GENOMIC DNA]</scope>
    <source>
        <strain evidence="8">RSMAS</strain>
        <tissue evidence="8">Whole animal</tissue>
    </source>
</reference>
<dbReference type="Gene3D" id="2.60.120.290">
    <property type="entry name" value="Spermadhesin, CUB domain"/>
    <property type="match status" value="2"/>
</dbReference>
<feature type="compositionally biased region" description="Polar residues" evidence="4">
    <location>
        <begin position="498"/>
        <end position="509"/>
    </location>
</feature>
<dbReference type="InterPro" id="IPR000859">
    <property type="entry name" value="CUB_dom"/>
</dbReference>
<feature type="chain" id="PRO_5018320813" description="CUB domain-containing protein" evidence="6">
    <location>
        <begin position="27"/>
        <end position="533"/>
    </location>
</feature>
<dbReference type="EMBL" id="RCHS01003667">
    <property type="protein sequence ID" value="RMX40327.1"/>
    <property type="molecule type" value="Genomic_DNA"/>
</dbReference>
<feature type="region of interest" description="Disordered" evidence="4">
    <location>
        <begin position="449"/>
        <end position="533"/>
    </location>
</feature>
<protein>
    <recommendedName>
        <fullName evidence="7">CUB domain-containing protein</fullName>
    </recommendedName>
</protein>
<evidence type="ECO:0000256" key="6">
    <source>
        <dbReference type="SAM" id="SignalP"/>
    </source>
</evidence>
<dbReference type="Pfam" id="PF00431">
    <property type="entry name" value="CUB"/>
    <property type="match status" value="2"/>
</dbReference>
<proteinExistence type="predicted"/>
<name>A0A3M6TFZ9_POCDA</name>
<dbReference type="SUPFAM" id="SSF49854">
    <property type="entry name" value="Spermadhesin, CUB domain"/>
    <property type="match status" value="2"/>
</dbReference>
<dbReference type="SMART" id="SM00042">
    <property type="entry name" value="CUB"/>
    <property type="match status" value="2"/>
</dbReference>
<keyword evidence="9" id="KW-1185">Reference proteome</keyword>
<evidence type="ECO:0000313" key="8">
    <source>
        <dbReference type="EMBL" id="RMX40327.1"/>
    </source>
</evidence>
<keyword evidence="5" id="KW-0472">Membrane</keyword>
<dbReference type="CDD" id="cd00041">
    <property type="entry name" value="CUB"/>
    <property type="match status" value="2"/>
</dbReference>
<evidence type="ECO:0000256" key="5">
    <source>
        <dbReference type="SAM" id="Phobius"/>
    </source>
</evidence>
<evidence type="ECO:0000256" key="2">
    <source>
        <dbReference type="ARBA" id="ARBA00023157"/>
    </source>
</evidence>
<evidence type="ECO:0000313" key="9">
    <source>
        <dbReference type="Proteomes" id="UP000275408"/>
    </source>
</evidence>
<feature type="region of interest" description="Disordered" evidence="4">
    <location>
        <begin position="275"/>
        <end position="311"/>
    </location>
</feature>
<gene>
    <name evidence="8" type="ORF">pdam_00008706</name>
</gene>
<keyword evidence="5" id="KW-1133">Transmembrane helix</keyword>
<evidence type="ECO:0000259" key="7">
    <source>
        <dbReference type="PROSITE" id="PS01180"/>
    </source>
</evidence>
<dbReference type="AlphaFoldDB" id="A0A3M6TFZ9"/>
<evidence type="ECO:0000256" key="4">
    <source>
        <dbReference type="SAM" id="MobiDB-lite"/>
    </source>
</evidence>
<feature type="compositionally biased region" description="Polar residues" evidence="4">
    <location>
        <begin position="518"/>
        <end position="527"/>
    </location>
</feature>
<organism evidence="8 9">
    <name type="scientific">Pocillopora damicornis</name>
    <name type="common">Cauliflower coral</name>
    <name type="synonym">Millepora damicornis</name>
    <dbReference type="NCBI Taxonomy" id="46731"/>
    <lineage>
        <taxon>Eukaryota</taxon>
        <taxon>Metazoa</taxon>
        <taxon>Cnidaria</taxon>
        <taxon>Anthozoa</taxon>
        <taxon>Hexacorallia</taxon>
        <taxon>Scleractinia</taxon>
        <taxon>Astrocoeniina</taxon>
        <taxon>Pocilloporidae</taxon>
        <taxon>Pocillopora</taxon>
    </lineage>
</organism>
<dbReference type="Proteomes" id="UP000275408">
    <property type="component" value="Unassembled WGS sequence"/>
</dbReference>
<accession>A0A3M6TFZ9</accession>
<evidence type="ECO:0000256" key="3">
    <source>
        <dbReference type="PROSITE-ProRule" id="PRU00059"/>
    </source>
</evidence>
<dbReference type="PROSITE" id="PS01180">
    <property type="entry name" value="CUB"/>
    <property type="match status" value="2"/>
</dbReference>
<feature type="transmembrane region" description="Helical" evidence="5">
    <location>
        <begin position="416"/>
        <end position="440"/>
    </location>
</feature>
<comment type="caution">
    <text evidence="3">Lacks conserved residue(s) required for the propagation of feature annotation.</text>
</comment>
<keyword evidence="1" id="KW-0677">Repeat</keyword>